<evidence type="ECO:0000313" key="4">
    <source>
        <dbReference type="EMBL" id="KRK39962.1"/>
    </source>
</evidence>
<evidence type="ECO:0000313" key="5">
    <source>
        <dbReference type="Proteomes" id="UP000051461"/>
    </source>
</evidence>
<name>A0A0R1H8S6_9LACO</name>
<evidence type="ECO:0000259" key="3">
    <source>
        <dbReference type="Pfam" id="PF00535"/>
    </source>
</evidence>
<dbReference type="InterPro" id="IPR001173">
    <property type="entry name" value="Glyco_trans_2-like"/>
</dbReference>
<dbReference type="SUPFAM" id="SSF53448">
    <property type="entry name" value="Nucleotide-diphospho-sugar transferases"/>
    <property type="match status" value="1"/>
</dbReference>
<accession>A0A0R1H8S6</accession>
<protein>
    <submittedName>
        <fullName evidence="4">Exopolysaccharide phosphogalactosyltransferase</fullName>
    </submittedName>
</protein>
<gene>
    <name evidence="4" type="ORF">FC07_GL001860</name>
</gene>
<proteinExistence type="predicted"/>
<dbReference type="RefSeq" id="WP_057904008.1">
    <property type="nucleotide sequence ID" value="NZ_AZDA01000028.1"/>
</dbReference>
<dbReference type="EMBL" id="AZDA01000028">
    <property type="protein sequence ID" value="KRK39962.1"/>
    <property type="molecule type" value="Genomic_DNA"/>
</dbReference>
<dbReference type="Pfam" id="PF00535">
    <property type="entry name" value="Glycos_transf_2"/>
    <property type="match status" value="1"/>
</dbReference>
<dbReference type="CDD" id="cd00761">
    <property type="entry name" value="Glyco_tranf_GTA_type"/>
    <property type="match status" value="1"/>
</dbReference>
<keyword evidence="5" id="KW-1185">Reference proteome</keyword>
<organism evidence="4 5">
    <name type="scientific">Loigolactobacillus bifermentans DSM 20003</name>
    <dbReference type="NCBI Taxonomy" id="1423726"/>
    <lineage>
        <taxon>Bacteria</taxon>
        <taxon>Bacillati</taxon>
        <taxon>Bacillota</taxon>
        <taxon>Bacilli</taxon>
        <taxon>Lactobacillales</taxon>
        <taxon>Lactobacillaceae</taxon>
        <taxon>Loigolactobacillus</taxon>
    </lineage>
</organism>
<evidence type="ECO:0000256" key="2">
    <source>
        <dbReference type="ARBA" id="ARBA00022679"/>
    </source>
</evidence>
<reference evidence="4 5" key="1">
    <citation type="journal article" date="2015" name="Genome Announc.">
        <title>Expanding the biotechnology potential of lactobacilli through comparative genomics of 213 strains and associated genera.</title>
        <authorList>
            <person name="Sun Z."/>
            <person name="Harris H.M."/>
            <person name="McCann A."/>
            <person name="Guo C."/>
            <person name="Argimon S."/>
            <person name="Zhang W."/>
            <person name="Yang X."/>
            <person name="Jeffery I.B."/>
            <person name="Cooney J.C."/>
            <person name="Kagawa T.F."/>
            <person name="Liu W."/>
            <person name="Song Y."/>
            <person name="Salvetti E."/>
            <person name="Wrobel A."/>
            <person name="Rasinkangas P."/>
            <person name="Parkhill J."/>
            <person name="Rea M.C."/>
            <person name="O'Sullivan O."/>
            <person name="Ritari J."/>
            <person name="Douillard F.P."/>
            <person name="Paul Ross R."/>
            <person name="Yang R."/>
            <person name="Briner A.E."/>
            <person name="Felis G.E."/>
            <person name="de Vos W.M."/>
            <person name="Barrangou R."/>
            <person name="Klaenhammer T.R."/>
            <person name="Caufield P.W."/>
            <person name="Cui Y."/>
            <person name="Zhang H."/>
            <person name="O'Toole P.W."/>
        </authorList>
    </citation>
    <scope>NUCLEOTIDE SEQUENCE [LARGE SCALE GENOMIC DNA]</scope>
    <source>
        <strain evidence="4 5">DSM 20003</strain>
    </source>
</reference>
<sequence>MSSANDKPLVTVIVPAYNSAEYLFKNVTSIIQQTYKNIEIIIIDDGSTDSSDAVYDKLSKSDSRVRLFSQRNSGLSAARNVGLLNARGSFLMFMDSDDFFLKSDMIELCIEKIMHEKSELLIFGFELFYSRKDTKIRHVTSDVNGMYSSVWNKVYSKNLIEKLEFPVSKYYEDMGFVLRCALRATKVSVIDQPFYAYVQRSGSIASTNGRYLQHIDIIDVLKPVFSSEEYLEASTKLKHEVEMFTNYQIITHIIVMFYEAPKALDINEDIQKLFCFQDEISLSPRLMFRTTPVSNYFWNIINNLIKTKSNFMVTKFVILVINLIRSKWRE</sequence>
<dbReference type="AlphaFoldDB" id="A0A0R1H8S6"/>
<dbReference type="OrthoDB" id="396512at2"/>
<dbReference type="PATRIC" id="fig|1423726.3.peg.1930"/>
<dbReference type="PANTHER" id="PTHR22916">
    <property type="entry name" value="GLYCOSYLTRANSFERASE"/>
    <property type="match status" value="1"/>
</dbReference>
<dbReference type="Gene3D" id="3.90.550.10">
    <property type="entry name" value="Spore Coat Polysaccharide Biosynthesis Protein SpsA, Chain A"/>
    <property type="match status" value="1"/>
</dbReference>
<keyword evidence="2 4" id="KW-0808">Transferase</keyword>
<dbReference type="PANTHER" id="PTHR22916:SF51">
    <property type="entry name" value="GLYCOSYLTRANSFERASE EPSH-RELATED"/>
    <property type="match status" value="1"/>
</dbReference>
<feature type="domain" description="Glycosyltransferase 2-like" evidence="3">
    <location>
        <begin position="11"/>
        <end position="154"/>
    </location>
</feature>
<dbReference type="GO" id="GO:0016757">
    <property type="term" value="F:glycosyltransferase activity"/>
    <property type="evidence" value="ECO:0007669"/>
    <property type="project" value="UniProtKB-KW"/>
</dbReference>
<dbReference type="Proteomes" id="UP000051461">
    <property type="component" value="Unassembled WGS sequence"/>
</dbReference>
<keyword evidence="1 4" id="KW-0328">Glycosyltransferase</keyword>
<dbReference type="InterPro" id="IPR029044">
    <property type="entry name" value="Nucleotide-diphossugar_trans"/>
</dbReference>
<comment type="caution">
    <text evidence="4">The sequence shown here is derived from an EMBL/GenBank/DDBJ whole genome shotgun (WGS) entry which is preliminary data.</text>
</comment>
<dbReference type="STRING" id="1423726.FC07_GL001860"/>
<evidence type="ECO:0000256" key="1">
    <source>
        <dbReference type="ARBA" id="ARBA00022676"/>
    </source>
</evidence>